<dbReference type="AlphaFoldDB" id="A0A084JQJ0"/>
<dbReference type="SUPFAM" id="SSF69360">
    <property type="entry name" value="Cell wall binding repeat"/>
    <property type="match status" value="1"/>
</dbReference>
<gene>
    <name evidence="6" type="ORF">IO98_04015</name>
</gene>
<feature type="domain" description="DUF6273" evidence="5">
    <location>
        <begin position="629"/>
        <end position="778"/>
    </location>
</feature>
<keyword evidence="1" id="KW-0677">Repeat</keyword>
<evidence type="ECO:0000313" key="7">
    <source>
        <dbReference type="Proteomes" id="UP000028525"/>
    </source>
</evidence>
<organism evidence="6 7">
    <name type="scientific">Lacrimispora celerecrescens</name>
    <dbReference type="NCBI Taxonomy" id="29354"/>
    <lineage>
        <taxon>Bacteria</taxon>
        <taxon>Bacillati</taxon>
        <taxon>Bacillota</taxon>
        <taxon>Clostridia</taxon>
        <taxon>Lachnospirales</taxon>
        <taxon>Lachnospiraceae</taxon>
        <taxon>Lacrimispora</taxon>
    </lineage>
</organism>
<feature type="chain" id="PRO_5001777382" description="DUF6273 domain-containing protein" evidence="4">
    <location>
        <begin position="26"/>
        <end position="780"/>
    </location>
</feature>
<dbReference type="Proteomes" id="UP000028525">
    <property type="component" value="Unassembled WGS sequence"/>
</dbReference>
<dbReference type="Pfam" id="PF19789">
    <property type="entry name" value="DUF6273"/>
    <property type="match status" value="1"/>
</dbReference>
<dbReference type="Gene3D" id="2.10.270.10">
    <property type="entry name" value="Cholin Binding"/>
    <property type="match status" value="1"/>
</dbReference>
<protein>
    <recommendedName>
        <fullName evidence="5">DUF6273 domain-containing protein</fullName>
    </recommendedName>
</protein>
<evidence type="ECO:0000256" key="1">
    <source>
        <dbReference type="ARBA" id="ARBA00022737"/>
    </source>
</evidence>
<sequence>MNKRKCFVLLSAALAVMQVQIPSYGAWIQKDNHWVYEDNQIYEKNAWKLIDEAWYYFDDTGYMVTGWKLIDGKWYFLNPVSDGTKGIMLTGWQWIDGRCYYLSGQSENTHPKGAMYINEKTPDGYSVDSTGAWIDEFGTLQYVPGKGIQTVTMKEAASESNFSGRGSGGGGAGSWGSSAKPDKDTKPDNGPKDSIPDVGESETIPVIPAPDESLEETNEPREEGKQYRYTVRCMDVKDKTILHAIVGMGVKGGTIAVIQPVIDGYQLCNGQKESFMLTSDQMILNVYYERENLATPSEARKVDWNLYFVEKENLSNEILKAQQGLTVEDNPLVVDFPEIILGADRYYYHSLVPSPWSVIVNGNGTQKYYIEFVKGEYLQEEEGPDQGDKDKLEKWLSIAKEADIRLSGQEPSEQQLITKNIEESNERLLNLVSMADGTERKEIYLIAKGHVPSTVIISQTFHNIKNLSVLVMDEFDIADEKYTIIRVGFEKTYDESTCSHDYQITDKVNTTCTSNGHETVRCRKCGKEETVILPATGHVDSDHDGICEVCYSPASEIPEAVHYNIGDIQARTIGNKVYLFRCVDEDYEDVMGNSQGTALFLCDSVIRSDVLEKTEHSVNGAENKLIFGSNNNYKYSDIREWLLNHASADFIHETYIGITRSYIGATWKGSYEQFNDNSLMAMKEMFQLMCDKVFILSVDEALKYRDVLWRFNGSETNNPGTQISAYSKGYYLRTPQDRGLNDFLYGDRIYAVSLVDGNIQPVSVNDTSFGIRPAMAIPQR</sequence>
<dbReference type="OrthoDB" id="1934592at2"/>
<dbReference type="Pfam" id="PF19127">
    <property type="entry name" value="Choline_bind_3"/>
    <property type="match status" value="1"/>
</dbReference>
<dbReference type="EMBL" id="JPME01000006">
    <property type="protein sequence ID" value="KEZ91224.1"/>
    <property type="molecule type" value="Genomic_DNA"/>
</dbReference>
<feature type="region of interest" description="Disordered" evidence="3">
    <location>
        <begin position="159"/>
        <end position="223"/>
    </location>
</feature>
<dbReference type="RefSeq" id="WP_051835025.1">
    <property type="nucleotide sequence ID" value="NZ_JPME01000006.1"/>
</dbReference>
<feature type="compositionally biased region" description="Gly residues" evidence="3">
    <location>
        <begin position="165"/>
        <end position="174"/>
    </location>
</feature>
<keyword evidence="7" id="KW-1185">Reference proteome</keyword>
<keyword evidence="4" id="KW-0732">Signal</keyword>
<feature type="repeat" description="Cell wall-binding" evidence="2">
    <location>
        <begin position="44"/>
        <end position="63"/>
    </location>
</feature>
<dbReference type="STRING" id="29354.IO98_04015"/>
<comment type="caution">
    <text evidence="6">The sequence shown here is derived from an EMBL/GenBank/DDBJ whole genome shotgun (WGS) entry which is preliminary data.</text>
</comment>
<dbReference type="InterPro" id="IPR018337">
    <property type="entry name" value="Cell_wall/Cho-bd_repeat"/>
</dbReference>
<dbReference type="InterPro" id="IPR046240">
    <property type="entry name" value="DUF6273"/>
</dbReference>
<dbReference type="PROSITE" id="PS51170">
    <property type="entry name" value="CW"/>
    <property type="match status" value="1"/>
</dbReference>
<feature type="compositionally biased region" description="Basic and acidic residues" evidence="3">
    <location>
        <begin position="180"/>
        <end position="195"/>
    </location>
</feature>
<proteinExistence type="predicted"/>
<feature type="signal peptide" evidence="4">
    <location>
        <begin position="1"/>
        <end position="25"/>
    </location>
</feature>
<evidence type="ECO:0000313" key="6">
    <source>
        <dbReference type="EMBL" id="KEZ91224.1"/>
    </source>
</evidence>
<evidence type="ECO:0000256" key="4">
    <source>
        <dbReference type="SAM" id="SignalP"/>
    </source>
</evidence>
<reference evidence="6 7" key="1">
    <citation type="submission" date="2014-07" db="EMBL/GenBank/DDBJ databases">
        <title>Draft genome of Clostridium celerecrescens 152B isolated from sediments associated with methane hydrate from Krishna Godavari basin.</title>
        <authorList>
            <person name="Honkalas V.S."/>
            <person name="Dabir A.P."/>
            <person name="Arora P."/>
            <person name="Dhakephalkar P.K."/>
        </authorList>
    </citation>
    <scope>NUCLEOTIDE SEQUENCE [LARGE SCALE GENOMIC DNA]</scope>
    <source>
        <strain evidence="6 7">152B</strain>
    </source>
</reference>
<accession>A0A084JQJ0</accession>
<evidence type="ECO:0000259" key="5">
    <source>
        <dbReference type="Pfam" id="PF19789"/>
    </source>
</evidence>
<evidence type="ECO:0000256" key="2">
    <source>
        <dbReference type="PROSITE-ProRule" id="PRU00591"/>
    </source>
</evidence>
<evidence type="ECO:0000256" key="3">
    <source>
        <dbReference type="SAM" id="MobiDB-lite"/>
    </source>
</evidence>
<name>A0A084JQJ0_9FIRM</name>